<evidence type="ECO:0000313" key="7">
    <source>
        <dbReference type="EMBL" id="ALH96327.1"/>
    </source>
</evidence>
<dbReference type="InterPro" id="IPR010664">
    <property type="entry name" value="LipoPS_assembly_LptC-rel"/>
</dbReference>
<feature type="transmembrane region" description="Helical" evidence="6">
    <location>
        <begin position="6"/>
        <end position="23"/>
    </location>
</feature>
<keyword evidence="2" id="KW-0997">Cell inner membrane</keyword>
<dbReference type="AlphaFoldDB" id="A0A0N9VSF6"/>
<dbReference type="OrthoDB" id="6717529at2"/>
<keyword evidence="5 6" id="KW-0472">Membrane</keyword>
<sequence>METKSLYITALIIGSLSAGYYYYSGKSKKLEVDATRSMTYAAENINLTQTNENGQVVIKAQADRLVQDESNKTSKLDNLHAQTYQNGALDGTFYAKVAHSYDDNQRVVLSNEVVATRILPNGKMTMTTTELTGYPETKEIETDKQVVIDSPQSKMISQGLKANLNSGQYEFFSVRGTYEP</sequence>
<reference evidence="7 8" key="1">
    <citation type="journal article" date="2015" name="Int. J. Syst. Evol. Microbiol.">
        <title>Acinetobacter equi sp. nov. isolated from horse faeces.</title>
        <authorList>
            <person name="Poppel M.T."/>
            <person name="Skiebe E."/>
            <person name="Laue M."/>
            <person name="Bergmann H."/>
            <person name="Ebersberger I."/>
            <person name="Garn T."/>
            <person name="Fruth A."/>
            <person name="Baumgardt S."/>
            <person name="Busse H.J."/>
            <person name="Wilharm G."/>
        </authorList>
    </citation>
    <scope>NUCLEOTIDE SEQUENCE [LARGE SCALE GENOMIC DNA]</scope>
    <source>
        <strain evidence="7 8">114</strain>
    </source>
</reference>
<keyword evidence="1" id="KW-1003">Cell membrane</keyword>
<gene>
    <name evidence="7" type="ORF">AOY20_12705</name>
</gene>
<dbReference type="PANTHER" id="PTHR37481">
    <property type="entry name" value="LIPOPOLYSACCHARIDE EXPORT SYSTEM PROTEIN LPTC"/>
    <property type="match status" value="1"/>
</dbReference>
<accession>A0A0N9VSF6</accession>
<dbReference type="EMBL" id="CP012808">
    <property type="protein sequence ID" value="ALH96327.1"/>
    <property type="molecule type" value="Genomic_DNA"/>
</dbReference>
<evidence type="ECO:0000256" key="1">
    <source>
        <dbReference type="ARBA" id="ARBA00022475"/>
    </source>
</evidence>
<dbReference type="InterPro" id="IPR052363">
    <property type="entry name" value="LPS_export_LptC"/>
</dbReference>
<dbReference type="GO" id="GO:0005886">
    <property type="term" value="C:plasma membrane"/>
    <property type="evidence" value="ECO:0007669"/>
    <property type="project" value="InterPro"/>
</dbReference>
<dbReference type="Gene3D" id="2.60.450.10">
    <property type="entry name" value="Lipopolysaccharide (LPS) transport protein A like domain"/>
    <property type="match status" value="1"/>
</dbReference>
<dbReference type="STRING" id="1324350.AOY20_12705"/>
<dbReference type="InterPro" id="IPR026265">
    <property type="entry name" value="LptC"/>
</dbReference>
<evidence type="ECO:0000256" key="6">
    <source>
        <dbReference type="SAM" id="Phobius"/>
    </source>
</evidence>
<keyword evidence="3 6" id="KW-0812">Transmembrane</keyword>
<dbReference type="GO" id="GO:0015221">
    <property type="term" value="F:lipopolysaccharide transmembrane transporter activity"/>
    <property type="evidence" value="ECO:0007669"/>
    <property type="project" value="InterPro"/>
</dbReference>
<keyword evidence="8" id="KW-1185">Reference proteome</keyword>
<dbReference type="NCBIfam" id="TIGR04409">
    <property type="entry name" value="LptC_YrbK"/>
    <property type="match status" value="1"/>
</dbReference>
<organism evidence="7 8">
    <name type="scientific">Acinetobacter equi</name>
    <dbReference type="NCBI Taxonomy" id="1324350"/>
    <lineage>
        <taxon>Bacteria</taxon>
        <taxon>Pseudomonadati</taxon>
        <taxon>Pseudomonadota</taxon>
        <taxon>Gammaproteobacteria</taxon>
        <taxon>Moraxellales</taxon>
        <taxon>Moraxellaceae</taxon>
        <taxon>Acinetobacter</taxon>
    </lineage>
</organism>
<name>A0A0N9VSF6_9GAMM</name>
<dbReference type="Pfam" id="PF06835">
    <property type="entry name" value="LptC"/>
    <property type="match status" value="1"/>
</dbReference>
<keyword evidence="4 6" id="KW-1133">Transmembrane helix</keyword>
<dbReference type="GO" id="GO:0017089">
    <property type="term" value="F:glycolipid transfer activity"/>
    <property type="evidence" value="ECO:0007669"/>
    <property type="project" value="TreeGrafter"/>
</dbReference>
<evidence type="ECO:0000256" key="4">
    <source>
        <dbReference type="ARBA" id="ARBA00022989"/>
    </source>
</evidence>
<dbReference type="Proteomes" id="UP000064939">
    <property type="component" value="Chromosome"/>
</dbReference>
<protein>
    <submittedName>
        <fullName evidence="7">LPS export ABC transporter periplasmic protein LptC</fullName>
    </submittedName>
</protein>
<evidence type="ECO:0000313" key="8">
    <source>
        <dbReference type="Proteomes" id="UP000064939"/>
    </source>
</evidence>
<evidence type="ECO:0000256" key="3">
    <source>
        <dbReference type="ARBA" id="ARBA00022692"/>
    </source>
</evidence>
<dbReference type="RefSeq" id="WP_054582209.1">
    <property type="nucleotide sequence ID" value="NZ_CP012808.1"/>
</dbReference>
<dbReference type="PANTHER" id="PTHR37481:SF1">
    <property type="entry name" value="LIPOPOLYSACCHARIDE EXPORT SYSTEM PROTEIN LPTC"/>
    <property type="match status" value="1"/>
</dbReference>
<evidence type="ECO:0000256" key="2">
    <source>
        <dbReference type="ARBA" id="ARBA00022519"/>
    </source>
</evidence>
<proteinExistence type="predicted"/>
<dbReference type="GO" id="GO:0030288">
    <property type="term" value="C:outer membrane-bounded periplasmic space"/>
    <property type="evidence" value="ECO:0007669"/>
    <property type="project" value="TreeGrafter"/>
</dbReference>
<dbReference type="KEGG" id="aei:AOY20_12705"/>
<evidence type="ECO:0000256" key="5">
    <source>
        <dbReference type="ARBA" id="ARBA00023136"/>
    </source>
</evidence>